<feature type="domain" description="FMN-dependent dehydrogenase" evidence="3">
    <location>
        <begin position="1"/>
        <end position="29"/>
    </location>
</feature>
<keyword evidence="5" id="KW-1185">Reference proteome</keyword>
<name>A0A844AN69_9RHOB</name>
<reference evidence="4 5" key="1">
    <citation type="submission" date="2019-10" db="EMBL/GenBank/DDBJ databases">
        <title>Epibacterium sp. nov., isolated from seawater.</title>
        <authorList>
            <person name="Zhang X."/>
            <person name="Li N."/>
        </authorList>
    </citation>
    <scope>NUCLEOTIDE SEQUENCE [LARGE SCALE GENOMIC DNA]</scope>
    <source>
        <strain evidence="4 5">SM1969</strain>
    </source>
</reference>
<comment type="cofactor">
    <cofactor evidence="1">
        <name>FMN</name>
        <dbReference type="ChEBI" id="CHEBI:58210"/>
    </cofactor>
</comment>
<dbReference type="AlphaFoldDB" id="A0A844AN69"/>
<comment type="caution">
    <text evidence="4">The sequence shown here is derived from an EMBL/GenBank/DDBJ whole genome shotgun (WGS) entry which is preliminary data.</text>
</comment>
<dbReference type="Proteomes" id="UP000436694">
    <property type="component" value="Unassembled WGS sequence"/>
</dbReference>
<evidence type="ECO:0000313" key="4">
    <source>
        <dbReference type="EMBL" id="MQY43960.1"/>
    </source>
</evidence>
<dbReference type="EMBL" id="WIXK01000009">
    <property type="protein sequence ID" value="MQY43960.1"/>
    <property type="molecule type" value="Genomic_DNA"/>
</dbReference>
<accession>A0A844AN69</accession>
<organism evidence="4 5">
    <name type="scientific">Tritonibacter aquimaris</name>
    <dbReference type="NCBI Taxonomy" id="2663379"/>
    <lineage>
        <taxon>Bacteria</taxon>
        <taxon>Pseudomonadati</taxon>
        <taxon>Pseudomonadota</taxon>
        <taxon>Alphaproteobacteria</taxon>
        <taxon>Rhodobacterales</taxon>
        <taxon>Paracoccaceae</taxon>
        <taxon>Tritonibacter</taxon>
    </lineage>
</organism>
<evidence type="ECO:0000256" key="2">
    <source>
        <dbReference type="SAM" id="MobiDB-lite"/>
    </source>
</evidence>
<dbReference type="InterPro" id="IPR013785">
    <property type="entry name" value="Aldolase_TIM"/>
</dbReference>
<protein>
    <recommendedName>
        <fullName evidence="3">FMN-dependent dehydrogenase domain-containing protein</fullName>
    </recommendedName>
</protein>
<feature type="region of interest" description="Disordered" evidence="2">
    <location>
        <begin position="1"/>
        <end position="30"/>
    </location>
</feature>
<proteinExistence type="predicted"/>
<evidence type="ECO:0000259" key="3">
    <source>
        <dbReference type="Pfam" id="PF01070"/>
    </source>
</evidence>
<dbReference type="SUPFAM" id="SSF51412">
    <property type="entry name" value="Inosine monophosphate dehydrogenase (IMPDH)"/>
    <property type="match status" value="1"/>
</dbReference>
<dbReference type="GO" id="GO:0016491">
    <property type="term" value="F:oxidoreductase activity"/>
    <property type="evidence" value="ECO:0007669"/>
    <property type="project" value="InterPro"/>
</dbReference>
<evidence type="ECO:0000256" key="1">
    <source>
        <dbReference type="ARBA" id="ARBA00001917"/>
    </source>
</evidence>
<dbReference type="Gene3D" id="3.20.20.70">
    <property type="entry name" value="Aldolase class I"/>
    <property type="match status" value="1"/>
</dbReference>
<sequence length="30" mass="3158">MVVKGIQDPEDANHSVELGAEGIVVSNHGR</sequence>
<dbReference type="Pfam" id="PF01070">
    <property type="entry name" value="FMN_dh"/>
    <property type="match status" value="1"/>
</dbReference>
<dbReference type="InterPro" id="IPR000262">
    <property type="entry name" value="FMN-dep_DH"/>
</dbReference>
<gene>
    <name evidence="4" type="ORF">GG681_15035</name>
</gene>
<evidence type="ECO:0000313" key="5">
    <source>
        <dbReference type="Proteomes" id="UP000436694"/>
    </source>
</evidence>